<feature type="transmembrane region" description="Helical" evidence="1">
    <location>
        <begin position="232"/>
        <end position="253"/>
    </location>
</feature>
<dbReference type="KEGG" id="bsol:FSW04_24730"/>
<feature type="transmembrane region" description="Helical" evidence="1">
    <location>
        <begin position="79"/>
        <end position="96"/>
    </location>
</feature>
<dbReference type="EMBL" id="CP042430">
    <property type="protein sequence ID" value="QEC50468.1"/>
    <property type="molecule type" value="Genomic_DNA"/>
</dbReference>
<gene>
    <name evidence="2" type="ORF">FSW04_24730</name>
</gene>
<evidence type="ECO:0000313" key="3">
    <source>
        <dbReference type="Proteomes" id="UP000321805"/>
    </source>
</evidence>
<keyword evidence="3" id="KW-1185">Reference proteome</keyword>
<sequence length="302" mass="30556">MTAAVGLGLLLALCCAVIALLGFFFKLRGAAEAPAIEWRHPVRSTRELFRHRWWTLGVVVAMGAWVFHVGALALAPISIVQSVIAGGLVLLTPMADRVFGLHVRRRDWIGVAVAALGLALLAATIGDGAKSSHGDYHTGTLALYVAGLTVAALLCCLVVTGDRGPRPGPVLALAAGLLWGASDVVIKAKSGELGHEGPLVVISPEAAAIFVLSVVGLVVSARSLQIGPPVSVIALTTLAANVVTIAAGSAVFGEPLPDGTAALVLRLVAFAAVLTGAALTPGPAPPEVLEPPPAAAVAPARA</sequence>
<keyword evidence="1" id="KW-0472">Membrane</keyword>
<name>A0A5B8UCA0_9ACTN</name>
<dbReference type="PANTHER" id="PTHR40761:SF1">
    <property type="entry name" value="CONSERVED INTEGRAL MEMBRANE ALANINE VALINE AND LEUCINE RICH PROTEIN-RELATED"/>
    <property type="match status" value="1"/>
</dbReference>
<feature type="transmembrane region" description="Helical" evidence="1">
    <location>
        <begin position="198"/>
        <end position="220"/>
    </location>
</feature>
<organism evidence="2 3">
    <name type="scientific">Baekduia soli</name>
    <dbReference type="NCBI Taxonomy" id="496014"/>
    <lineage>
        <taxon>Bacteria</taxon>
        <taxon>Bacillati</taxon>
        <taxon>Actinomycetota</taxon>
        <taxon>Thermoleophilia</taxon>
        <taxon>Solirubrobacterales</taxon>
        <taxon>Baekduiaceae</taxon>
        <taxon>Baekduia</taxon>
    </lineage>
</organism>
<evidence type="ECO:0000313" key="2">
    <source>
        <dbReference type="EMBL" id="QEC50468.1"/>
    </source>
</evidence>
<proteinExistence type="predicted"/>
<keyword evidence="1" id="KW-1133">Transmembrane helix</keyword>
<feature type="transmembrane region" description="Helical" evidence="1">
    <location>
        <begin position="53"/>
        <end position="73"/>
    </location>
</feature>
<evidence type="ECO:0000256" key="1">
    <source>
        <dbReference type="SAM" id="Phobius"/>
    </source>
</evidence>
<evidence type="ECO:0008006" key="4">
    <source>
        <dbReference type="Google" id="ProtNLM"/>
    </source>
</evidence>
<feature type="transmembrane region" description="Helical" evidence="1">
    <location>
        <begin position="259"/>
        <end position="279"/>
    </location>
</feature>
<dbReference type="AlphaFoldDB" id="A0A5B8UCA0"/>
<reference evidence="2 3" key="1">
    <citation type="journal article" date="2018" name="J. Microbiol.">
        <title>Baekduia soli gen. nov., sp. nov., a novel bacterium isolated from the soil of Baekdu Mountain and proposal of a novel family name, Baekduiaceae fam. nov.</title>
        <authorList>
            <person name="An D.S."/>
            <person name="Siddiqi M.Z."/>
            <person name="Kim K.H."/>
            <person name="Yu H.S."/>
            <person name="Im W.T."/>
        </authorList>
    </citation>
    <scope>NUCLEOTIDE SEQUENCE [LARGE SCALE GENOMIC DNA]</scope>
    <source>
        <strain evidence="2 3">BR7-21</strain>
    </source>
</reference>
<feature type="transmembrane region" description="Helical" evidence="1">
    <location>
        <begin position="6"/>
        <end position="25"/>
    </location>
</feature>
<dbReference type="PANTHER" id="PTHR40761">
    <property type="entry name" value="CONSERVED INTEGRAL MEMBRANE ALANINE VALINE AND LEUCINE RICH PROTEIN-RELATED"/>
    <property type="match status" value="1"/>
</dbReference>
<keyword evidence="1" id="KW-0812">Transmembrane</keyword>
<dbReference type="Proteomes" id="UP000321805">
    <property type="component" value="Chromosome"/>
</dbReference>
<feature type="transmembrane region" description="Helical" evidence="1">
    <location>
        <begin position="141"/>
        <end position="161"/>
    </location>
</feature>
<dbReference type="OrthoDB" id="5241771at2"/>
<feature type="transmembrane region" description="Helical" evidence="1">
    <location>
        <begin position="108"/>
        <end position="129"/>
    </location>
</feature>
<protein>
    <recommendedName>
        <fullName evidence="4">DMT family transporter</fullName>
    </recommendedName>
</protein>
<dbReference type="RefSeq" id="WP_146923127.1">
    <property type="nucleotide sequence ID" value="NZ_CP042430.1"/>
</dbReference>
<accession>A0A5B8UCA0</accession>